<name>A0A7V0XFX9_UNCW3</name>
<evidence type="ECO:0000256" key="1">
    <source>
        <dbReference type="SAM" id="Phobius"/>
    </source>
</evidence>
<proteinExistence type="predicted"/>
<dbReference type="AlphaFoldDB" id="A0A7V0XFX9"/>
<organism evidence="2">
    <name type="scientific">candidate division WOR-3 bacterium</name>
    <dbReference type="NCBI Taxonomy" id="2052148"/>
    <lineage>
        <taxon>Bacteria</taxon>
        <taxon>Bacteria division WOR-3</taxon>
    </lineage>
</organism>
<comment type="caution">
    <text evidence="2">The sequence shown here is derived from an EMBL/GenBank/DDBJ whole genome shotgun (WGS) entry which is preliminary data.</text>
</comment>
<keyword evidence="1" id="KW-1133">Transmembrane helix</keyword>
<keyword evidence="1" id="KW-0812">Transmembrane</keyword>
<gene>
    <name evidence="2" type="ORF">ENN51_08300</name>
</gene>
<feature type="transmembrane region" description="Helical" evidence="1">
    <location>
        <begin position="35"/>
        <end position="54"/>
    </location>
</feature>
<accession>A0A7V0XFX9</accession>
<keyword evidence="1" id="KW-0472">Membrane</keyword>
<reference evidence="2" key="1">
    <citation type="journal article" date="2020" name="mSystems">
        <title>Genome- and Community-Level Interaction Insights into Carbon Utilization and Element Cycling Functions of Hydrothermarchaeota in Hydrothermal Sediment.</title>
        <authorList>
            <person name="Zhou Z."/>
            <person name="Liu Y."/>
            <person name="Xu W."/>
            <person name="Pan J."/>
            <person name="Luo Z.H."/>
            <person name="Li M."/>
        </authorList>
    </citation>
    <scope>NUCLEOTIDE SEQUENCE [LARGE SCALE GENOMIC DNA]</scope>
    <source>
        <strain evidence="2">SpSt-1182</strain>
    </source>
</reference>
<dbReference type="Proteomes" id="UP000885672">
    <property type="component" value="Unassembled WGS sequence"/>
</dbReference>
<protein>
    <submittedName>
        <fullName evidence="2">Uncharacterized protein</fullName>
    </submittedName>
</protein>
<sequence>MNNRSKTILLALFGALFLFPGRAWAYLDPGTGSFILQMLIGAVLGGLVAIGVFWRRFFAWLRRLFGRGGNDDHKSGSG</sequence>
<dbReference type="EMBL" id="DSBX01000319">
    <property type="protein sequence ID" value="HDR00265.1"/>
    <property type="molecule type" value="Genomic_DNA"/>
</dbReference>
<evidence type="ECO:0000313" key="2">
    <source>
        <dbReference type="EMBL" id="HDR00265.1"/>
    </source>
</evidence>